<accession>A0ABQ1Q630</accession>
<evidence type="ECO:0000313" key="2">
    <source>
        <dbReference type="Proteomes" id="UP000630594"/>
    </source>
</evidence>
<evidence type="ECO:0000313" key="1">
    <source>
        <dbReference type="EMBL" id="GGD15671.1"/>
    </source>
</evidence>
<name>A0ABQ1Q630_9ACTN</name>
<organism evidence="1 2">
    <name type="scientific">Nocardioides daphniae</name>
    <dbReference type="NCBI Taxonomy" id="402297"/>
    <lineage>
        <taxon>Bacteria</taxon>
        <taxon>Bacillati</taxon>
        <taxon>Actinomycetota</taxon>
        <taxon>Actinomycetes</taxon>
        <taxon>Propionibacteriales</taxon>
        <taxon>Nocardioidaceae</taxon>
        <taxon>Nocardioides</taxon>
    </lineage>
</organism>
<reference evidence="2" key="1">
    <citation type="journal article" date="2019" name="Int. J. Syst. Evol. Microbiol.">
        <title>The Global Catalogue of Microorganisms (GCM) 10K type strain sequencing project: providing services to taxonomists for standard genome sequencing and annotation.</title>
        <authorList>
            <consortium name="The Broad Institute Genomics Platform"/>
            <consortium name="The Broad Institute Genome Sequencing Center for Infectious Disease"/>
            <person name="Wu L."/>
            <person name="Ma J."/>
        </authorList>
    </citation>
    <scope>NUCLEOTIDE SEQUENCE [LARGE SCALE GENOMIC DNA]</scope>
    <source>
        <strain evidence="2">CCM 7403</strain>
    </source>
</reference>
<dbReference type="EMBL" id="BMCK01000002">
    <property type="protein sequence ID" value="GGD15671.1"/>
    <property type="molecule type" value="Genomic_DNA"/>
</dbReference>
<protein>
    <submittedName>
        <fullName evidence="1">Uncharacterized protein</fullName>
    </submittedName>
</protein>
<gene>
    <name evidence="1" type="ORF">GCM10007231_13370</name>
</gene>
<proteinExistence type="predicted"/>
<sequence>MTLSTDPDVRSLLTGFCDDAAIFPPGNLALESAVPAHREHLASGHAGLVGPFIVSAAALPQLADLVDADERFEVAVTVPSPGEVSSVLATADAIGGVVVAALEVVVPEGVEPDAVVPALAEALAGRDGIEVFVELPRDDRRPAIVKALAGTPYLAKLRTGGIRADLYPDERELGEAVSTLVEAGVPFKATAGLHHALRNTDPSTGFEQHGFLNLLAAVDAAQRGAGTDEVVQALAERDPEAVTTRVRAAAARGGEVRAAFRSFGTCSIVEPHDEMADLGLLTLDLNPFEGNDE</sequence>
<keyword evidence="2" id="KW-1185">Reference proteome</keyword>
<comment type="caution">
    <text evidence="1">The sequence shown here is derived from an EMBL/GenBank/DDBJ whole genome shotgun (WGS) entry which is preliminary data.</text>
</comment>
<dbReference type="Proteomes" id="UP000630594">
    <property type="component" value="Unassembled WGS sequence"/>
</dbReference>
<dbReference type="RefSeq" id="WP_202977909.1">
    <property type="nucleotide sequence ID" value="NZ_BMCK01000002.1"/>
</dbReference>